<dbReference type="GO" id="GO:0008236">
    <property type="term" value="F:serine-type peptidase activity"/>
    <property type="evidence" value="ECO:0007669"/>
    <property type="project" value="UniProtKB-KW"/>
</dbReference>
<evidence type="ECO:0000256" key="1">
    <source>
        <dbReference type="ARBA" id="ARBA00010541"/>
    </source>
</evidence>
<dbReference type="InterPro" id="IPR036034">
    <property type="entry name" value="PDZ_sf"/>
</dbReference>
<protein>
    <recommendedName>
        <fullName evidence="3">PDZ domain-containing protein</fullName>
    </recommendedName>
</protein>
<dbReference type="EMBL" id="LAZR01000706">
    <property type="protein sequence ID" value="KKN60044.1"/>
    <property type="molecule type" value="Genomic_DNA"/>
</dbReference>
<reference evidence="4" key="1">
    <citation type="journal article" date="2015" name="Nature">
        <title>Complex archaea that bridge the gap between prokaryotes and eukaryotes.</title>
        <authorList>
            <person name="Spang A."/>
            <person name="Saw J.H."/>
            <person name="Jorgensen S.L."/>
            <person name="Zaremba-Niedzwiedzka K."/>
            <person name="Martijn J."/>
            <person name="Lind A.E."/>
            <person name="van Eijk R."/>
            <person name="Schleper C."/>
            <person name="Guy L."/>
            <person name="Ettema T.J."/>
        </authorList>
    </citation>
    <scope>NUCLEOTIDE SEQUENCE</scope>
</reference>
<proteinExistence type="inferred from homology"/>
<dbReference type="AlphaFoldDB" id="A0A0F9RYT5"/>
<accession>A0A0F9RYT5</accession>
<feature type="compositionally biased region" description="Pro residues" evidence="2">
    <location>
        <begin position="770"/>
        <end position="779"/>
    </location>
</feature>
<comment type="caution">
    <text evidence="4">The sequence shown here is derived from an EMBL/GenBank/DDBJ whole genome shotgun (WGS) entry which is preliminary data.</text>
</comment>
<dbReference type="SUPFAM" id="SSF50156">
    <property type="entry name" value="PDZ domain-like"/>
    <property type="match status" value="1"/>
</dbReference>
<dbReference type="PANTHER" id="PTHR22939:SF129">
    <property type="entry name" value="SERINE PROTEASE HTRA2, MITOCHONDRIAL"/>
    <property type="match status" value="1"/>
</dbReference>
<feature type="domain" description="PDZ" evidence="3">
    <location>
        <begin position="657"/>
        <end position="737"/>
    </location>
</feature>
<dbReference type="InterPro" id="IPR041489">
    <property type="entry name" value="PDZ_6"/>
</dbReference>
<evidence type="ECO:0000313" key="4">
    <source>
        <dbReference type="EMBL" id="KKN60044.1"/>
    </source>
</evidence>
<feature type="region of interest" description="Disordered" evidence="2">
    <location>
        <begin position="47"/>
        <end position="67"/>
    </location>
</feature>
<dbReference type="InterPro" id="IPR001478">
    <property type="entry name" value="PDZ"/>
</dbReference>
<dbReference type="PANTHER" id="PTHR22939">
    <property type="entry name" value="SERINE PROTEASE FAMILY S1C HTRA-RELATED"/>
    <property type="match status" value="1"/>
</dbReference>
<name>A0A0F9RYT5_9ZZZZ</name>
<feature type="region of interest" description="Disordered" evidence="2">
    <location>
        <begin position="744"/>
        <end position="788"/>
    </location>
</feature>
<sequence length="788" mass="86124">MTRRSSTMILLMLGLLLWPVAATAQGPDEAVGGEADPPATAEAEAVVEADVDETDGDKTDEDDDTPTSEKLLAVIDAARPGLVQIEYTLQFDKGEAPRFYGGTRSSYGATVIEQERPLESNGFLVGDKKVLLGDLMIHPRFVKSIAVRFGDDVVEATRAGYAAGHDAIFLDLARPLKGATPLAFDASAEGPYKIVSYGIRDGAWTARARDFTPAAARNVLGEEFQPSPSDVLIVTEEGTPVAIWMDAEMPIDDSWKGSPLAWEIIDQPQMADLQAKLKTWADGSLLRVALAFRSPKKKYGSSRADMAGMGNEIGTERNVIGILIGPKRVLVLAELPQKATVRLDRIQVFSVDGDPVEATFVGTLKDYGCLLVDLEQPLEGAVTLADDGLRKAYNQLLLLADISVRGDNRVVYFLRHRIQELRLGWKRNVYPSIPGNESGLFLFDRQGRLVAFPVSRRQKPSSGRRAGSVRTTAATQLAAVVNSDDLAEHLAPSNVPLTEEQENRLAWLGVALQPMSRELARANQVSKLTRDGETGAIVSFVYDESPAAAAGVEIGWILLRLHVEDEPKPLEVRVSEYIWDMRPFPWDRFDSFSIESFDGAAPPWRPAENRFTRALTDFGFAKTYKAEFFVDGEIVKKDFTVVESPTHYESAPRQKSEFVGLTVRNMTFELRRYFRKVADDPGVVISKVESGGRAAVAGLKPFEIITHINGQAVHTVKDFETLIQNQPELQMVVLRMTDSRGVNIEMPTSAPADGDQPPTTAPAEGDQPPTTGPAEPPATAPATMPDAP</sequence>
<feature type="compositionally biased region" description="Acidic residues" evidence="2">
    <location>
        <begin position="47"/>
        <end position="66"/>
    </location>
</feature>
<dbReference type="Gene3D" id="2.30.42.10">
    <property type="match status" value="2"/>
</dbReference>
<dbReference type="SMART" id="SM00228">
    <property type="entry name" value="PDZ"/>
    <property type="match status" value="1"/>
</dbReference>
<organism evidence="4">
    <name type="scientific">marine sediment metagenome</name>
    <dbReference type="NCBI Taxonomy" id="412755"/>
    <lineage>
        <taxon>unclassified sequences</taxon>
        <taxon>metagenomes</taxon>
        <taxon>ecological metagenomes</taxon>
    </lineage>
</organism>
<comment type="similarity">
    <text evidence="1">Belongs to the peptidase S1C family.</text>
</comment>
<gene>
    <name evidence="4" type="ORF">LCGC14_0535830</name>
</gene>
<dbReference type="Pfam" id="PF17820">
    <property type="entry name" value="PDZ_6"/>
    <property type="match status" value="1"/>
</dbReference>
<evidence type="ECO:0000256" key="2">
    <source>
        <dbReference type="SAM" id="MobiDB-lite"/>
    </source>
</evidence>
<evidence type="ECO:0000259" key="3">
    <source>
        <dbReference type="SMART" id="SM00228"/>
    </source>
</evidence>